<keyword evidence="3" id="KW-1185">Reference proteome</keyword>
<organism evidence="2 3">
    <name type="scientific">Rothia nasimurium</name>
    <dbReference type="NCBI Taxonomy" id="85336"/>
    <lineage>
        <taxon>Bacteria</taxon>
        <taxon>Bacillati</taxon>
        <taxon>Actinomycetota</taxon>
        <taxon>Actinomycetes</taxon>
        <taxon>Micrococcales</taxon>
        <taxon>Micrococcaceae</taxon>
        <taxon>Rothia</taxon>
    </lineage>
</organism>
<keyword evidence="1" id="KW-1133">Transmembrane helix</keyword>
<accession>A0A1Y1RSK4</accession>
<reference evidence="2 3" key="1">
    <citation type="submission" date="2016-05" db="EMBL/GenBank/DDBJ databases">
        <title>Draft genome sequence of a porcine commensal Rothia nasimurium.</title>
        <authorList>
            <person name="Gaiser R.A."/>
            <person name="Van Baarlen P."/>
            <person name="Wells J.M."/>
        </authorList>
    </citation>
    <scope>NUCLEOTIDE SEQUENCE [LARGE SCALE GENOMIC DNA]</scope>
    <source>
        <strain evidence="2 3">PT-32</strain>
    </source>
</reference>
<keyword evidence="1" id="KW-0812">Transmembrane</keyword>
<keyword evidence="1" id="KW-0472">Membrane</keyword>
<feature type="transmembrane region" description="Helical" evidence="1">
    <location>
        <begin position="66"/>
        <end position="88"/>
    </location>
</feature>
<evidence type="ECO:0000256" key="1">
    <source>
        <dbReference type="SAM" id="Phobius"/>
    </source>
</evidence>
<evidence type="ECO:0000313" key="3">
    <source>
        <dbReference type="Proteomes" id="UP000192359"/>
    </source>
</evidence>
<name>A0A1Y1RSK4_9MICC</name>
<comment type="caution">
    <text evidence="2">The sequence shown here is derived from an EMBL/GenBank/DDBJ whole genome shotgun (WGS) entry which is preliminary data.</text>
</comment>
<protein>
    <submittedName>
        <fullName evidence="2">Uncharacterized protein</fullName>
    </submittedName>
</protein>
<feature type="transmembrane region" description="Helical" evidence="1">
    <location>
        <begin position="37"/>
        <end position="59"/>
    </location>
</feature>
<dbReference type="AlphaFoldDB" id="A0A1Y1RSK4"/>
<dbReference type="Proteomes" id="UP000192359">
    <property type="component" value="Unassembled WGS sequence"/>
</dbReference>
<evidence type="ECO:0000313" key="2">
    <source>
        <dbReference type="EMBL" id="ORC25092.1"/>
    </source>
</evidence>
<dbReference type="EMBL" id="LXWF01000001">
    <property type="protein sequence ID" value="ORC25092.1"/>
    <property type="molecule type" value="Genomic_DNA"/>
</dbReference>
<sequence length="89" mass="9357">MLIAASVTEGFAILFLVLAFVVNVGSPATVLATLLGFMTLSVVAATLAFILALVGLLRYSRHSGGFITILVISVLANPVLWFFVLGYLA</sequence>
<gene>
    <name evidence="2" type="ORF">A7979_08780</name>
</gene>
<proteinExistence type="predicted"/>